<dbReference type="Gene3D" id="3.40.50.2300">
    <property type="match status" value="2"/>
</dbReference>
<comment type="similarity">
    <text evidence="2">Belongs to the bacterial solute-binding protein 2 family.</text>
</comment>
<evidence type="ECO:0000256" key="2">
    <source>
        <dbReference type="ARBA" id="ARBA00007639"/>
    </source>
</evidence>
<dbReference type="PANTHER" id="PTHR46847">
    <property type="entry name" value="D-ALLOSE-BINDING PERIPLASMIC PROTEIN-RELATED"/>
    <property type="match status" value="1"/>
</dbReference>
<feature type="chain" id="PRO_5001564286" evidence="4">
    <location>
        <begin position="30"/>
        <end position="373"/>
    </location>
</feature>
<organism evidence="6 7">
    <name type="scientific">Actibacterium mucosum KCTC 23349</name>
    <dbReference type="NCBI Taxonomy" id="1454373"/>
    <lineage>
        <taxon>Bacteria</taxon>
        <taxon>Pseudomonadati</taxon>
        <taxon>Pseudomonadota</taxon>
        <taxon>Alphaproteobacteria</taxon>
        <taxon>Rhodobacterales</taxon>
        <taxon>Roseobacteraceae</taxon>
        <taxon>Actibacterium</taxon>
    </lineage>
</organism>
<feature type="domain" description="Periplasmic binding protein" evidence="5">
    <location>
        <begin position="84"/>
        <end position="326"/>
    </location>
</feature>
<evidence type="ECO:0000313" key="6">
    <source>
        <dbReference type="EMBL" id="KAJ53958.1"/>
    </source>
</evidence>
<gene>
    <name evidence="6" type="ORF">ACMU_04835</name>
</gene>
<comment type="caution">
    <text evidence="6">The sequence shown here is derived from an EMBL/GenBank/DDBJ whole genome shotgun (WGS) entry which is preliminary data.</text>
</comment>
<feature type="signal peptide" evidence="4">
    <location>
        <begin position="1"/>
        <end position="29"/>
    </location>
</feature>
<name>A0A037ZED9_9RHOB</name>
<dbReference type="STRING" id="1454373.ACMU_04835"/>
<dbReference type="AlphaFoldDB" id="A0A037ZED9"/>
<dbReference type="InterPro" id="IPR025997">
    <property type="entry name" value="SBP_2_dom"/>
</dbReference>
<evidence type="ECO:0000256" key="4">
    <source>
        <dbReference type="SAM" id="SignalP"/>
    </source>
</evidence>
<sequence>MKTMNQRSKSVWRGAVVAATLALPGALMAGENLSAEAEAAKAIALEQMSGNVQWSGPETSPAPIPGKRIAVISCCQAAEGAARPARSMEEAGALMGWEVDVFDGAGDPVQQNQALNAAVDAGYDGIALIFVDTPVVSDGVARALDANIPLITLGSLHNTPAHIPDVSHDWIHQAKGIGAYMAWKSGGEVNALMLKNTDLYITENGQFKGAMDILTDPAFCPDCDMDVKDWSLANLDTQPAAIATAALKADPATNWVWCFDACMSRVVRTLIASGQGSTLMGAGYDCHGENLGLIRDGMIQAVCAADPRDWEAYALMDNINRMIHGQDVVDHGIPTRLFDASNVHELTEHEIDEGWQGDYDFRSKYKELWGVDG</sequence>
<keyword evidence="3 4" id="KW-0732">Signal</keyword>
<dbReference type="InterPro" id="IPR028082">
    <property type="entry name" value="Peripla_BP_I"/>
</dbReference>
<evidence type="ECO:0000313" key="7">
    <source>
        <dbReference type="Proteomes" id="UP000026249"/>
    </source>
</evidence>
<keyword evidence="7" id="KW-1185">Reference proteome</keyword>
<dbReference type="PANTHER" id="PTHR46847:SF1">
    <property type="entry name" value="D-ALLOSE-BINDING PERIPLASMIC PROTEIN-RELATED"/>
    <property type="match status" value="1"/>
</dbReference>
<proteinExistence type="inferred from homology"/>
<reference evidence="6 7" key="1">
    <citation type="submission" date="2014-03" db="EMBL/GenBank/DDBJ databases">
        <title>Draft Genome Sequence of Actibacterium mucosum KCTC 23349, a Marine Alphaproteobacterium with Complex Ionic Requirements Isolated from Mediterranean Seawater at Malvarrosa Beach, Valencia, Spain.</title>
        <authorList>
            <person name="Arahal D.R."/>
            <person name="Shao Z."/>
            <person name="Lai Q."/>
            <person name="Pujalte M.J."/>
        </authorList>
    </citation>
    <scope>NUCLEOTIDE SEQUENCE [LARGE SCALE GENOMIC DNA]</scope>
    <source>
        <strain evidence="6 7">KCTC 23349</strain>
    </source>
</reference>
<comment type="subcellular location">
    <subcellularLocation>
        <location evidence="1">Cell envelope</location>
    </subcellularLocation>
</comment>
<evidence type="ECO:0000256" key="1">
    <source>
        <dbReference type="ARBA" id="ARBA00004196"/>
    </source>
</evidence>
<evidence type="ECO:0000259" key="5">
    <source>
        <dbReference type="Pfam" id="PF13407"/>
    </source>
</evidence>
<dbReference type="Pfam" id="PF13407">
    <property type="entry name" value="Peripla_BP_4"/>
    <property type="match status" value="1"/>
</dbReference>
<dbReference type="GO" id="GO:0030313">
    <property type="term" value="C:cell envelope"/>
    <property type="evidence" value="ECO:0007669"/>
    <property type="project" value="UniProtKB-SubCell"/>
</dbReference>
<protein>
    <submittedName>
        <fullName evidence="6">Ribose transport system substrate-binding protein</fullName>
    </submittedName>
</protein>
<dbReference type="SUPFAM" id="SSF53822">
    <property type="entry name" value="Periplasmic binding protein-like I"/>
    <property type="match status" value="1"/>
</dbReference>
<dbReference type="Proteomes" id="UP000026249">
    <property type="component" value="Unassembled WGS sequence"/>
</dbReference>
<evidence type="ECO:0000256" key="3">
    <source>
        <dbReference type="ARBA" id="ARBA00022729"/>
    </source>
</evidence>
<dbReference type="GO" id="GO:0030246">
    <property type="term" value="F:carbohydrate binding"/>
    <property type="evidence" value="ECO:0007669"/>
    <property type="project" value="UniProtKB-ARBA"/>
</dbReference>
<dbReference type="EMBL" id="JFKE01000015">
    <property type="protein sequence ID" value="KAJ53958.1"/>
    <property type="molecule type" value="Genomic_DNA"/>
</dbReference>
<accession>A0A037ZED9</accession>